<comment type="caution">
    <text evidence="1">The sequence shown here is derived from an EMBL/GenBank/DDBJ whole genome shotgun (WGS) entry which is preliminary data.</text>
</comment>
<sequence>LTDILFVSGLLGASVYDIGGATDDSTKEYEAKIKKQEALLKRAHKQLDLILGTFSGLSGTDVLAIFMALFQVEEDVLLSLLNERGVNNLSEARGTTISQRYPPDIAVTKLEEKVSEILTDMNNDAIQTKSRNKKERKK</sequence>
<feature type="non-terminal residue" evidence="1">
    <location>
        <position position="1"/>
    </location>
</feature>
<reference evidence="1" key="1">
    <citation type="journal article" date="2015" name="Nature">
        <title>Complex archaea that bridge the gap between prokaryotes and eukaryotes.</title>
        <authorList>
            <person name="Spang A."/>
            <person name="Saw J.H."/>
            <person name="Jorgensen S.L."/>
            <person name="Zaremba-Niedzwiedzka K."/>
            <person name="Martijn J."/>
            <person name="Lind A.E."/>
            <person name="van Eijk R."/>
            <person name="Schleper C."/>
            <person name="Guy L."/>
            <person name="Ettema T.J."/>
        </authorList>
    </citation>
    <scope>NUCLEOTIDE SEQUENCE</scope>
</reference>
<protein>
    <submittedName>
        <fullName evidence="1">Uncharacterized protein</fullName>
    </submittedName>
</protein>
<evidence type="ECO:0000313" key="1">
    <source>
        <dbReference type="EMBL" id="KKK68404.1"/>
    </source>
</evidence>
<name>A0A0F8ZPS1_9ZZZZ</name>
<gene>
    <name evidence="1" type="ORF">LCGC14_2944410</name>
</gene>
<accession>A0A0F8ZPS1</accession>
<dbReference type="AlphaFoldDB" id="A0A0F8ZPS1"/>
<dbReference type="EMBL" id="LAZR01059154">
    <property type="protein sequence ID" value="KKK68404.1"/>
    <property type="molecule type" value="Genomic_DNA"/>
</dbReference>
<organism evidence="1">
    <name type="scientific">marine sediment metagenome</name>
    <dbReference type="NCBI Taxonomy" id="412755"/>
    <lineage>
        <taxon>unclassified sequences</taxon>
        <taxon>metagenomes</taxon>
        <taxon>ecological metagenomes</taxon>
    </lineage>
</organism>
<proteinExistence type="predicted"/>